<dbReference type="InterPro" id="IPR001296">
    <property type="entry name" value="Glyco_trans_1"/>
</dbReference>
<name>A0A327NLA0_9BACT</name>
<keyword evidence="5" id="KW-1185">Reference proteome</keyword>
<evidence type="ECO:0000313" key="4">
    <source>
        <dbReference type="EMBL" id="RAI74704.1"/>
    </source>
</evidence>
<dbReference type="PANTHER" id="PTHR46401">
    <property type="entry name" value="GLYCOSYLTRANSFERASE WBBK-RELATED"/>
    <property type="match status" value="1"/>
</dbReference>
<dbReference type="RefSeq" id="WP_111342236.1">
    <property type="nucleotide sequence ID" value="NZ_QLII01000001.1"/>
</dbReference>
<reference evidence="4 5" key="1">
    <citation type="submission" date="2018-06" db="EMBL/GenBank/DDBJ databases">
        <title>Spirosoma sp. HMF3257 Genome sequencing and assembly.</title>
        <authorList>
            <person name="Kang H."/>
            <person name="Cha I."/>
            <person name="Kim H."/>
            <person name="Kang J."/>
            <person name="Joh K."/>
        </authorList>
    </citation>
    <scope>NUCLEOTIDE SEQUENCE [LARGE SCALE GENOMIC DNA]</scope>
    <source>
        <strain evidence="4 5">HMF3257</strain>
    </source>
</reference>
<dbReference type="Gene3D" id="3.40.50.2000">
    <property type="entry name" value="Glycogen Phosphorylase B"/>
    <property type="match status" value="2"/>
</dbReference>
<evidence type="ECO:0000259" key="3">
    <source>
        <dbReference type="Pfam" id="PF13439"/>
    </source>
</evidence>
<evidence type="ECO:0000313" key="5">
    <source>
        <dbReference type="Proteomes" id="UP000249016"/>
    </source>
</evidence>
<dbReference type="Pfam" id="PF00534">
    <property type="entry name" value="Glycos_transf_1"/>
    <property type="match status" value="1"/>
</dbReference>
<dbReference type="AlphaFoldDB" id="A0A327NLA0"/>
<dbReference type="CDD" id="cd03809">
    <property type="entry name" value="GT4_MtfB-like"/>
    <property type="match status" value="1"/>
</dbReference>
<dbReference type="OrthoDB" id="9801609at2"/>
<dbReference type="Pfam" id="PF13439">
    <property type="entry name" value="Glyco_transf_4"/>
    <property type="match status" value="1"/>
</dbReference>
<keyword evidence="1 4" id="KW-0808">Transferase</keyword>
<proteinExistence type="predicted"/>
<feature type="domain" description="Glycosyltransferase subfamily 4-like N-terminal" evidence="3">
    <location>
        <begin position="16"/>
        <end position="177"/>
    </location>
</feature>
<protein>
    <submittedName>
        <fullName evidence="4">Glycosyltransferase family 1 protein</fullName>
    </submittedName>
</protein>
<comment type="caution">
    <text evidence="4">The sequence shown here is derived from an EMBL/GenBank/DDBJ whole genome shotgun (WGS) entry which is preliminary data.</text>
</comment>
<gene>
    <name evidence="4" type="ORF">HMF3257_11335</name>
</gene>
<dbReference type="SUPFAM" id="SSF53756">
    <property type="entry name" value="UDP-Glycosyltransferase/glycogen phosphorylase"/>
    <property type="match status" value="1"/>
</dbReference>
<dbReference type="Proteomes" id="UP000249016">
    <property type="component" value="Unassembled WGS sequence"/>
</dbReference>
<dbReference type="EMBL" id="QLII01000001">
    <property type="protein sequence ID" value="RAI74704.1"/>
    <property type="molecule type" value="Genomic_DNA"/>
</dbReference>
<organism evidence="4 5">
    <name type="scientific">Spirosoma telluris</name>
    <dbReference type="NCBI Taxonomy" id="2183553"/>
    <lineage>
        <taxon>Bacteria</taxon>
        <taxon>Pseudomonadati</taxon>
        <taxon>Bacteroidota</taxon>
        <taxon>Cytophagia</taxon>
        <taxon>Cytophagales</taxon>
        <taxon>Cytophagaceae</taxon>
        <taxon>Spirosoma</taxon>
    </lineage>
</organism>
<sequence length="373" mass="42951">MTIFFDHQTFSLQNYGGISRYYAELMSGINRCSEHTAYLPTLYSNNVYLKDKEFSVKPFFPNQPFEKREALVYRLNKYQTLPLIYTKKYDIFHATYYDPYFVNYIHGRPFVITFLDMIHEKLSTKYQELALDKIITARKQSIAQKADRIIAISQSTKRDIVDLFNIKPEKIEVIYLGSSLSPKPNKYPDITTTENPYLLYVGHRHHYKNFLGLLAAIHPLLKRYKLKLVCAGGGHFTKEEYEFIRSLGVEAAVEQKPINDDVLTKLYQQAVAFIFPSYYEGFGIPVLEAFACDCPCIISNRSSLPEVAGEAALYIDPAQPDSMVDAVTKLIVDSTLRETLILRGREQLAKFSWQKTVKETVSLYESILSDRNA</sequence>
<feature type="domain" description="Glycosyl transferase family 1" evidence="2">
    <location>
        <begin position="193"/>
        <end position="346"/>
    </location>
</feature>
<dbReference type="InterPro" id="IPR028098">
    <property type="entry name" value="Glyco_trans_4-like_N"/>
</dbReference>
<accession>A0A327NLA0</accession>
<dbReference type="GO" id="GO:0009103">
    <property type="term" value="P:lipopolysaccharide biosynthetic process"/>
    <property type="evidence" value="ECO:0007669"/>
    <property type="project" value="TreeGrafter"/>
</dbReference>
<evidence type="ECO:0000259" key="2">
    <source>
        <dbReference type="Pfam" id="PF00534"/>
    </source>
</evidence>
<dbReference type="PANTHER" id="PTHR46401:SF2">
    <property type="entry name" value="GLYCOSYLTRANSFERASE WBBK-RELATED"/>
    <property type="match status" value="1"/>
</dbReference>
<dbReference type="GO" id="GO:0016757">
    <property type="term" value="F:glycosyltransferase activity"/>
    <property type="evidence" value="ECO:0007669"/>
    <property type="project" value="InterPro"/>
</dbReference>
<evidence type="ECO:0000256" key="1">
    <source>
        <dbReference type="ARBA" id="ARBA00022679"/>
    </source>
</evidence>